<dbReference type="Proteomes" id="UP001166251">
    <property type="component" value="Unassembled WGS sequence"/>
</dbReference>
<accession>A0ABS7EIL0</accession>
<comment type="caution">
    <text evidence="2">The sequence shown here is derived from an EMBL/GenBank/DDBJ whole genome shotgun (WGS) entry which is preliminary data.</text>
</comment>
<organism evidence="2 3">
    <name type="scientific">Neiella holothuriorum</name>
    <dbReference type="NCBI Taxonomy" id="2870530"/>
    <lineage>
        <taxon>Bacteria</taxon>
        <taxon>Pseudomonadati</taxon>
        <taxon>Pseudomonadota</taxon>
        <taxon>Gammaproteobacteria</taxon>
        <taxon>Alteromonadales</taxon>
        <taxon>Echinimonadaceae</taxon>
        <taxon>Neiella</taxon>
    </lineage>
</organism>
<feature type="chain" id="PRO_5046859138" evidence="1">
    <location>
        <begin position="21"/>
        <end position="472"/>
    </location>
</feature>
<reference evidence="2" key="1">
    <citation type="submission" date="2021-07" db="EMBL/GenBank/DDBJ databases">
        <title>Neiella marina sp. nov., isolated from the intestinal content of sea cucumber Apostichopus japonicus.</title>
        <authorList>
            <person name="Bai X."/>
        </authorList>
    </citation>
    <scope>NUCLEOTIDE SEQUENCE</scope>
    <source>
        <strain evidence="2">126</strain>
    </source>
</reference>
<protein>
    <submittedName>
        <fullName evidence="2">DUF4397 domain-containing protein</fullName>
    </submittedName>
</protein>
<evidence type="ECO:0000256" key="1">
    <source>
        <dbReference type="SAM" id="SignalP"/>
    </source>
</evidence>
<evidence type="ECO:0000313" key="2">
    <source>
        <dbReference type="EMBL" id="MBW8191723.1"/>
    </source>
</evidence>
<proteinExistence type="predicted"/>
<feature type="signal peptide" evidence="1">
    <location>
        <begin position="1"/>
        <end position="20"/>
    </location>
</feature>
<dbReference type="PROSITE" id="PS51257">
    <property type="entry name" value="PROKAR_LIPOPROTEIN"/>
    <property type="match status" value="1"/>
</dbReference>
<keyword evidence="3" id="KW-1185">Reference proteome</keyword>
<keyword evidence="1" id="KW-0732">Signal</keyword>
<gene>
    <name evidence="2" type="ORF">K0504_11820</name>
</gene>
<dbReference type="EMBL" id="JAHZSS010000014">
    <property type="protein sequence ID" value="MBW8191723.1"/>
    <property type="molecule type" value="Genomic_DNA"/>
</dbReference>
<evidence type="ECO:0000313" key="3">
    <source>
        <dbReference type="Proteomes" id="UP001166251"/>
    </source>
</evidence>
<sequence length="472" mass="51908">MLKNNLYPALVLTAATGLLAACGGGGGGSDDKTDDVNETRIQIYNASPDSPSLSFEFEDNDDNTTNFLFITYGDASALTTVQKNGNYEVTVTGLDSDGEYEDILETELTIKNNQRNLVFASGDYPDIALTQFDFNLDNLYEDTFRLVIADFKTSSTGYDIYAAEAGESFSDSTLWATTLPGEIFEVEEDIETDTFDIYLTEPGSSDVIFTAEDVAMESDTGYVLITRDSFGPSEAGIALDKMTSSTTVVSYEDAYGDAQYRILNALDQTVDSSLVSGDNTYTQEGIEAYGFSDYETVSYGDYQITISDEAGDPLYSRVLLSLPQNSTRAAAVYLDLAGEEKVLTFPESVRQQTYQSEINFVNLSDIDQVDVYFVGPNETIESTPYDFQSVDFEEVESGSLPSDTYVVNVVIETEDDTLETVYISASVDFSDDYNYTMLLYKDDSNTDFGYSVLFAPAEATSTDDDDDDDDDE</sequence>
<name>A0ABS7EIL0_9GAMM</name>
<dbReference type="RefSeq" id="WP_220104400.1">
    <property type="nucleotide sequence ID" value="NZ_JAHZSS010000014.1"/>
</dbReference>